<accession>A0AAE0Y1I3</accession>
<gene>
    <name evidence="1" type="ORF">RRG08_054272</name>
</gene>
<reference evidence="1" key="1">
    <citation type="journal article" date="2023" name="G3 (Bethesda)">
        <title>A reference genome for the long-term kleptoplast-retaining sea slug Elysia crispata morphotype clarki.</title>
        <authorList>
            <person name="Eastman K.E."/>
            <person name="Pendleton A.L."/>
            <person name="Shaikh M.A."/>
            <person name="Suttiyut T."/>
            <person name="Ogas R."/>
            <person name="Tomko P."/>
            <person name="Gavelis G."/>
            <person name="Widhalm J.R."/>
            <person name="Wisecaver J.H."/>
        </authorList>
    </citation>
    <scope>NUCLEOTIDE SEQUENCE</scope>
    <source>
        <strain evidence="1">ECLA1</strain>
    </source>
</reference>
<organism evidence="1 2">
    <name type="scientific">Elysia crispata</name>
    <name type="common">lettuce slug</name>
    <dbReference type="NCBI Taxonomy" id="231223"/>
    <lineage>
        <taxon>Eukaryota</taxon>
        <taxon>Metazoa</taxon>
        <taxon>Spiralia</taxon>
        <taxon>Lophotrochozoa</taxon>
        <taxon>Mollusca</taxon>
        <taxon>Gastropoda</taxon>
        <taxon>Heterobranchia</taxon>
        <taxon>Euthyneura</taxon>
        <taxon>Panpulmonata</taxon>
        <taxon>Sacoglossa</taxon>
        <taxon>Placobranchoidea</taxon>
        <taxon>Plakobranchidae</taxon>
        <taxon>Elysia</taxon>
    </lineage>
</organism>
<sequence>LEEALNDWRKEG</sequence>
<proteinExistence type="predicted"/>
<name>A0AAE0Y1I3_9GAST</name>
<keyword evidence="2" id="KW-1185">Reference proteome</keyword>
<protein>
    <submittedName>
        <fullName evidence="1">Uncharacterized protein</fullName>
    </submittedName>
</protein>
<dbReference type="EMBL" id="JAWDGP010007157">
    <property type="protein sequence ID" value="KAK3729197.1"/>
    <property type="molecule type" value="Genomic_DNA"/>
</dbReference>
<feature type="non-terminal residue" evidence="1">
    <location>
        <position position="12"/>
    </location>
</feature>
<comment type="caution">
    <text evidence="1">The sequence shown here is derived from an EMBL/GenBank/DDBJ whole genome shotgun (WGS) entry which is preliminary data.</text>
</comment>
<evidence type="ECO:0000313" key="2">
    <source>
        <dbReference type="Proteomes" id="UP001283361"/>
    </source>
</evidence>
<evidence type="ECO:0000313" key="1">
    <source>
        <dbReference type="EMBL" id="KAK3729197.1"/>
    </source>
</evidence>
<dbReference type="Proteomes" id="UP001283361">
    <property type="component" value="Unassembled WGS sequence"/>
</dbReference>